<organism evidence="1 2">
    <name type="scientific">Schizopora paradoxa</name>
    <dbReference type="NCBI Taxonomy" id="27342"/>
    <lineage>
        <taxon>Eukaryota</taxon>
        <taxon>Fungi</taxon>
        <taxon>Dikarya</taxon>
        <taxon>Basidiomycota</taxon>
        <taxon>Agaricomycotina</taxon>
        <taxon>Agaricomycetes</taxon>
        <taxon>Hymenochaetales</taxon>
        <taxon>Schizoporaceae</taxon>
        <taxon>Schizopora</taxon>
    </lineage>
</organism>
<reference evidence="1 2" key="1">
    <citation type="submission" date="2015-04" db="EMBL/GenBank/DDBJ databases">
        <title>Complete genome sequence of Schizopora paradoxa KUC8140, a cosmopolitan wood degrader in East Asia.</title>
        <authorList>
            <consortium name="DOE Joint Genome Institute"/>
            <person name="Min B."/>
            <person name="Park H."/>
            <person name="Jang Y."/>
            <person name="Kim J.-J."/>
            <person name="Kim K.H."/>
            <person name="Pangilinan J."/>
            <person name="Lipzen A."/>
            <person name="Riley R."/>
            <person name="Grigoriev I.V."/>
            <person name="Spatafora J.W."/>
            <person name="Choi I.-G."/>
        </authorList>
    </citation>
    <scope>NUCLEOTIDE SEQUENCE [LARGE SCALE GENOMIC DNA]</scope>
    <source>
        <strain evidence="1 2">KUC8140</strain>
    </source>
</reference>
<evidence type="ECO:0000313" key="1">
    <source>
        <dbReference type="EMBL" id="KLO10017.1"/>
    </source>
</evidence>
<accession>A0A0H2REN2</accession>
<keyword evidence="2" id="KW-1185">Reference proteome</keyword>
<dbReference type="InParanoid" id="A0A0H2REN2"/>
<dbReference type="EMBL" id="KQ086038">
    <property type="protein sequence ID" value="KLO10017.1"/>
    <property type="molecule type" value="Genomic_DNA"/>
</dbReference>
<dbReference type="Proteomes" id="UP000053477">
    <property type="component" value="Unassembled WGS sequence"/>
</dbReference>
<gene>
    <name evidence="1" type="ORF">SCHPADRAFT_999862</name>
</gene>
<proteinExistence type="predicted"/>
<dbReference type="AlphaFoldDB" id="A0A0H2REN2"/>
<evidence type="ECO:0000313" key="2">
    <source>
        <dbReference type="Proteomes" id="UP000053477"/>
    </source>
</evidence>
<protein>
    <submittedName>
        <fullName evidence="1">Uncharacterized protein</fullName>
    </submittedName>
</protein>
<name>A0A0H2REN2_9AGAM</name>
<sequence length="223" mass="25312">MAQVSFGGYQTPCSGRVRISPNDPQILRMGAPLPITYYAAQDQDQTLRRGGLRQPVPAPLVSSIIALTVAATNRIPREFAHLIEYRQSFQELLLGILQSTDAYRGVRAMMQRLHQALIAYIELEATSSAPTHIRYRLKHPQCNSYWTFPIVKLYVHELLRTEQPGVYDVRLLVTFEDPSFTREAQLWIGLENPAAKSGTAMLSFGGMDDIWEPRPRQQRCVLQ</sequence>